<organism evidence="1 2">
    <name type="scientific">Panagrolaimus sp. ES5</name>
    <dbReference type="NCBI Taxonomy" id="591445"/>
    <lineage>
        <taxon>Eukaryota</taxon>
        <taxon>Metazoa</taxon>
        <taxon>Ecdysozoa</taxon>
        <taxon>Nematoda</taxon>
        <taxon>Chromadorea</taxon>
        <taxon>Rhabditida</taxon>
        <taxon>Tylenchina</taxon>
        <taxon>Panagrolaimomorpha</taxon>
        <taxon>Panagrolaimoidea</taxon>
        <taxon>Panagrolaimidae</taxon>
        <taxon>Panagrolaimus</taxon>
    </lineage>
</organism>
<reference evidence="2" key="1">
    <citation type="submission" date="2022-11" db="UniProtKB">
        <authorList>
            <consortium name="WormBaseParasite"/>
        </authorList>
    </citation>
    <scope>IDENTIFICATION</scope>
</reference>
<accession>A0AC34G533</accession>
<protein>
    <submittedName>
        <fullName evidence="2">Uncharacterized protein</fullName>
    </submittedName>
</protein>
<proteinExistence type="predicted"/>
<evidence type="ECO:0000313" key="1">
    <source>
        <dbReference type="Proteomes" id="UP000887579"/>
    </source>
</evidence>
<dbReference type="WBParaSite" id="ES5_v2.g24614.t1">
    <property type="protein sequence ID" value="ES5_v2.g24614.t1"/>
    <property type="gene ID" value="ES5_v2.g24614"/>
</dbReference>
<sequence>TEALFEELIKSSEEYTAQNVKDILINKKHLLSVLKTHRPIKLRGYQYGLSERKNEDDNEKNRLIVSEWDDKRMCRDYSQVSQRKHLWECLKCHRIQQKKKKEERAPRTFLYLYNDIVFVPILHECPPKDYKHVMEYQKHLLNGNLKAARSMTQRCDFDFKESSSLDDDDAKFVPKLKRRSNDADDLRELQPPDNKKDDDDAKFVPKLKRRSNDADDLRELQPPDNKKTKHNVHLKAEEEVKRNEIPKSETILSFKKPSISLLKEICKKLNIGYRVEATKFWETIELKEINIASKNIHSTAISGNFYKILSYFFTGKFGDYNPIYYAINMAFGKKLIAEGEMSGNEINLLCRSFKITEKHFKFITKFLSCKILIFDFNNNNNVKKYGDWKNDNNAFTLVLSFSNRKYSIVVNL</sequence>
<dbReference type="Proteomes" id="UP000887579">
    <property type="component" value="Unplaced"/>
</dbReference>
<evidence type="ECO:0000313" key="2">
    <source>
        <dbReference type="WBParaSite" id="ES5_v2.g24614.t1"/>
    </source>
</evidence>
<name>A0AC34G533_9BILA</name>